<feature type="region of interest" description="Disordered" evidence="1">
    <location>
        <begin position="276"/>
        <end position="301"/>
    </location>
</feature>
<feature type="compositionally biased region" description="Polar residues" evidence="1">
    <location>
        <begin position="15"/>
        <end position="25"/>
    </location>
</feature>
<evidence type="ECO:0000313" key="3">
    <source>
        <dbReference type="Proteomes" id="UP000019375"/>
    </source>
</evidence>
<dbReference type="AlphaFoldDB" id="A0A8J2TA81"/>
<feature type="compositionally biased region" description="Polar residues" evidence="1">
    <location>
        <begin position="433"/>
        <end position="452"/>
    </location>
</feature>
<evidence type="ECO:0000313" key="2">
    <source>
        <dbReference type="EMBL" id="CDF91731.1"/>
    </source>
</evidence>
<feature type="region of interest" description="Disordered" evidence="1">
    <location>
        <begin position="318"/>
        <end position="341"/>
    </location>
</feature>
<accession>A0A8J2TA81</accession>
<feature type="region of interest" description="Disordered" evidence="1">
    <location>
        <begin position="154"/>
        <end position="257"/>
    </location>
</feature>
<keyword evidence="3" id="KW-1185">Reference proteome</keyword>
<evidence type="ECO:0000256" key="1">
    <source>
        <dbReference type="SAM" id="MobiDB-lite"/>
    </source>
</evidence>
<feature type="region of interest" description="Disordered" evidence="1">
    <location>
        <begin position="391"/>
        <end position="417"/>
    </location>
</feature>
<proteinExistence type="predicted"/>
<dbReference type="OrthoDB" id="4070760at2759"/>
<name>A0A8J2TA81_ZYGB2</name>
<feature type="compositionally biased region" description="Polar residues" evidence="1">
    <location>
        <begin position="241"/>
        <end position="256"/>
    </location>
</feature>
<gene>
    <name evidence="2" type="ORF">BN860_02278g</name>
</gene>
<feature type="compositionally biased region" description="Low complexity" evidence="1">
    <location>
        <begin position="212"/>
        <end position="235"/>
    </location>
</feature>
<reference evidence="3" key="1">
    <citation type="journal article" date="2013" name="Genome Announc.">
        <title>Genome sequence of the food spoilage yeast Zygosaccharomyces bailii CLIB 213(T).</title>
        <authorList>
            <person name="Galeote V."/>
            <person name="Bigey F."/>
            <person name="Devillers H."/>
            <person name="Neuveglise C."/>
            <person name="Dequin S."/>
        </authorList>
    </citation>
    <scope>NUCLEOTIDE SEQUENCE [LARGE SCALE GENOMIC DNA]</scope>
    <source>
        <strain evidence="3">CLIB 213 / ATCC 58445 / CBS 680 / CCRC 21525 / NBRC 1098 / NCYC 1416 / NRRL Y-2227</strain>
    </source>
</reference>
<feature type="compositionally biased region" description="Low complexity" evidence="1">
    <location>
        <begin position="478"/>
        <end position="495"/>
    </location>
</feature>
<feature type="region of interest" description="Disordered" evidence="1">
    <location>
        <begin position="431"/>
        <end position="537"/>
    </location>
</feature>
<dbReference type="Proteomes" id="UP000019375">
    <property type="component" value="Unassembled WGS sequence"/>
</dbReference>
<protein>
    <submittedName>
        <fullName evidence="2">ZYBA0S13-02278g1_1</fullName>
    </submittedName>
</protein>
<feature type="region of interest" description="Disordered" evidence="1">
    <location>
        <begin position="1"/>
        <end position="37"/>
    </location>
</feature>
<organism evidence="2 3">
    <name type="scientific">Zygosaccharomyces bailii (strain CLIB 213 / ATCC 58445 / CBS 680 / BCRC 21525 / NBRC 1098 / NCYC 1416 / NRRL Y-2227)</name>
    <dbReference type="NCBI Taxonomy" id="1333698"/>
    <lineage>
        <taxon>Eukaryota</taxon>
        <taxon>Fungi</taxon>
        <taxon>Dikarya</taxon>
        <taxon>Ascomycota</taxon>
        <taxon>Saccharomycotina</taxon>
        <taxon>Saccharomycetes</taxon>
        <taxon>Saccharomycetales</taxon>
        <taxon>Saccharomycetaceae</taxon>
        <taxon>Zygosaccharomyces</taxon>
    </lineage>
</organism>
<feature type="compositionally biased region" description="Low complexity" evidence="1">
    <location>
        <begin position="185"/>
        <end position="200"/>
    </location>
</feature>
<sequence>MTAREIKSAVEVTPTLPNGSNSAQLQDIKEEEDAERKEDLLLPPLPCTVDQQARVPFDLSKALEIPCSASISNCNNGDMTMSPLVASPRVSLKKKFSNVLLSGDSPPVPFPDDSPMSDHDPVRPIAGFRSQSTSNATSFQHILPTLSMAIEDKADASNSSSNNTVGSEGHIHHFFEGGKPPRKFSISSSSNSSHSNTSITDELFYKIPPPRLSYNSRSRSRSNSNSNLISTSLSLEGGGTTPTTVMNTPNSSTNNIYRDMDLKKKPLLRRASSAIMRKGSKRTAAASHDRHPGGAHSASSTPILQSSAFFDMADSIQRTPPRDRAFRNSTDGTNHRWSSDQSLLAEEDENMNYVTKLGRTTSRNPSIGSRVKRGFSRIISTGGSVRRAVSTTSLRSDQKTAHVAQDAEPMGNRGVGRIVAPRGSLAGVLDASIDTQHSSGNVTPVSTSTMRSPKSGGHHPPLQDQQVSHSSQHKQPQRQEQQQKQQQKQSQHQPPMGLSIVKDGTEWKPNEGSPASSSWTARGRSCSKKGASSLANSNRSDVTVDLDKLTMTVPVITVTDDPNSKNCTPIQMQSNLSLDEVFTRNDAGAKVGRASNTNDNAAKNGKKPEMMSLTDYIRVLVKQQQVEDERMAILEKSFRDSGWCSGYDLKNLRHKRVVISKKWAERISFYQSRLDS</sequence>
<dbReference type="EMBL" id="HG316466">
    <property type="protein sequence ID" value="CDF91731.1"/>
    <property type="molecule type" value="Genomic_DNA"/>
</dbReference>